<accession>A0A0D2NGG4</accession>
<reference evidence="3" key="1">
    <citation type="submission" date="2014-04" db="EMBL/GenBank/DDBJ databases">
        <title>Evolutionary Origins and Diversification of the Mycorrhizal Mutualists.</title>
        <authorList>
            <consortium name="DOE Joint Genome Institute"/>
            <consortium name="Mycorrhizal Genomics Consortium"/>
            <person name="Kohler A."/>
            <person name="Kuo A."/>
            <person name="Nagy L.G."/>
            <person name="Floudas D."/>
            <person name="Copeland A."/>
            <person name="Barry K.W."/>
            <person name="Cichocki N."/>
            <person name="Veneault-Fourrey C."/>
            <person name="LaButti K."/>
            <person name="Lindquist E.A."/>
            <person name="Lipzen A."/>
            <person name="Lundell T."/>
            <person name="Morin E."/>
            <person name="Murat C."/>
            <person name="Riley R."/>
            <person name="Ohm R."/>
            <person name="Sun H."/>
            <person name="Tunlid A."/>
            <person name="Henrissat B."/>
            <person name="Grigoriev I.V."/>
            <person name="Hibbett D.S."/>
            <person name="Martin F."/>
        </authorList>
    </citation>
    <scope>NUCLEOTIDE SEQUENCE [LARGE SCALE GENOMIC DNA]</scope>
    <source>
        <strain evidence="3">FD-334 SS-4</strain>
    </source>
</reference>
<feature type="compositionally biased region" description="Polar residues" evidence="1">
    <location>
        <begin position="40"/>
        <end position="49"/>
    </location>
</feature>
<feature type="compositionally biased region" description="Pro residues" evidence="1">
    <location>
        <begin position="164"/>
        <end position="184"/>
    </location>
</feature>
<evidence type="ECO:0000313" key="2">
    <source>
        <dbReference type="EMBL" id="KJA15736.1"/>
    </source>
</evidence>
<gene>
    <name evidence="2" type="ORF">HYPSUDRAFT_1067068</name>
</gene>
<feature type="region of interest" description="Disordered" evidence="1">
    <location>
        <begin position="148"/>
        <end position="190"/>
    </location>
</feature>
<sequence length="220" mass="23535">WLSAEEEKRILFEKAQEAVQVKQGQVSQPAQDVKPDVRPQLTSSGSSKLTGAALYQQAVNARPQYMTAEQEKAALRRYEEAKRAVELSQSGDEIPSSNPIAYDSLYPPSKPAASGSSSQPVNDAPPSFEAAARGTDIMAHLSEKERLRRAYEASDAAAMAQTKTPPPVSYAAPPPAPAPTPAPALAPGTSLPDQYANVLEEKDAVRRKLEARDAQLAAKA</sequence>
<dbReference type="Proteomes" id="UP000054270">
    <property type="component" value="Unassembled WGS sequence"/>
</dbReference>
<protein>
    <submittedName>
        <fullName evidence="2">Uncharacterized protein</fullName>
    </submittedName>
</protein>
<evidence type="ECO:0000256" key="1">
    <source>
        <dbReference type="SAM" id="MobiDB-lite"/>
    </source>
</evidence>
<dbReference type="OMA" id="GTDIMAH"/>
<feature type="non-terminal residue" evidence="2">
    <location>
        <position position="220"/>
    </location>
</feature>
<dbReference type="AlphaFoldDB" id="A0A0D2NGG4"/>
<feature type="region of interest" description="Disordered" evidence="1">
    <location>
        <begin position="22"/>
        <end position="49"/>
    </location>
</feature>
<keyword evidence="3" id="KW-1185">Reference proteome</keyword>
<organism evidence="2 3">
    <name type="scientific">Hypholoma sublateritium (strain FD-334 SS-4)</name>
    <dbReference type="NCBI Taxonomy" id="945553"/>
    <lineage>
        <taxon>Eukaryota</taxon>
        <taxon>Fungi</taxon>
        <taxon>Dikarya</taxon>
        <taxon>Basidiomycota</taxon>
        <taxon>Agaricomycotina</taxon>
        <taxon>Agaricomycetes</taxon>
        <taxon>Agaricomycetidae</taxon>
        <taxon>Agaricales</taxon>
        <taxon>Agaricineae</taxon>
        <taxon>Strophariaceae</taxon>
        <taxon>Hypholoma</taxon>
    </lineage>
</organism>
<dbReference type="EMBL" id="KN817636">
    <property type="protein sequence ID" value="KJA15736.1"/>
    <property type="molecule type" value="Genomic_DNA"/>
</dbReference>
<feature type="compositionally biased region" description="Polar residues" evidence="1">
    <location>
        <begin position="87"/>
        <end position="99"/>
    </location>
</feature>
<feature type="region of interest" description="Disordered" evidence="1">
    <location>
        <begin position="81"/>
        <end position="136"/>
    </location>
</feature>
<evidence type="ECO:0000313" key="3">
    <source>
        <dbReference type="Proteomes" id="UP000054270"/>
    </source>
</evidence>
<dbReference type="STRING" id="945553.A0A0D2NGG4"/>
<dbReference type="OrthoDB" id="4001642at2759"/>
<proteinExistence type="predicted"/>
<feature type="non-terminal residue" evidence="2">
    <location>
        <position position="1"/>
    </location>
</feature>
<feature type="compositionally biased region" description="Low complexity" evidence="1">
    <location>
        <begin position="111"/>
        <end position="120"/>
    </location>
</feature>
<name>A0A0D2NGG4_HYPSF</name>